<keyword evidence="1" id="KW-0812">Transmembrane</keyword>
<dbReference type="Proteomes" id="UP000001811">
    <property type="component" value="Unplaced"/>
</dbReference>
<dbReference type="AlphaFoldDB" id="G1TRU4"/>
<evidence type="ECO:0000313" key="2">
    <source>
        <dbReference type="Ensembl" id="ENSOCUP00000019752.2"/>
    </source>
</evidence>
<dbReference type="InParanoid" id="G1TRU4"/>
<evidence type="ECO:0008006" key="4">
    <source>
        <dbReference type="Google" id="ProtNLM"/>
    </source>
</evidence>
<evidence type="ECO:0000256" key="1">
    <source>
        <dbReference type="SAM" id="Phobius"/>
    </source>
</evidence>
<dbReference type="eggNOG" id="ENOG502S6SI">
    <property type="taxonomic scope" value="Eukaryota"/>
</dbReference>
<evidence type="ECO:0000313" key="3">
    <source>
        <dbReference type="Proteomes" id="UP000001811"/>
    </source>
</evidence>
<protein>
    <recommendedName>
        <fullName evidence="4">G-protein coupled receptors family 1 profile domain-containing protein</fullName>
    </recommendedName>
</protein>
<dbReference type="Bgee" id="ENSOCUG00000027244">
    <property type="expression patterns" value="Expressed in blood and 17 other cell types or tissues"/>
</dbReference>
<organism evidence="2 3">
    <name type="scientific">Oryctolagus cuniculus</name>
    <name type="common">Rabbit</name>
    <dbReference type="NCBI Taxonomy" id="9986"/>
    <lineage>
        <taxon>Eukaryota</taxon>
        <taxon>Metazoa</taxon>
        <taxon>Chordata</taxon>
        <taxon>Craniata</taxon>
        <taxon>Vertebrata</taxon>
        <taxon>Euteleostomi</taxon>
        <taxon>Mammalia</taxon>
        <taxon>Eutheria</taxon>
        <taxon>Euarchontoglires</taxon>
        <taxon>Glires</taxon>
        <taxon>Lagomorpha</taxon>
        <taxon>Leporidae</taxon>
        <taxon>Oryctolagus</taxon>
    </lineage>
</organism>
<keyword evidence="1" id="KW-1133">Transmembrane helix</keyword>
<reference evidence="2" key="2">
    <citation type="submission" date="2025-08" db="UniProtKB">
        <authorList>
            <consortium name="Ensembl"/>
        </authorList>
    </citation>
    <scope>IDENTIFICATION</scope>
    <source>
        <strain evidence="2">Thorbecke</strain>
    </source>
</reference>
<dbReference type="PaxDb" id="9986-ENSOCUP00000019752"/>
<reference evidence="2" key="3">
    <citation type="submission" date="2025-09" db="UniProtKB">
        <authorList>
            <consortium name="Ensembl"/>
        </authorList>
    </citation>
    <scope>IDENTIFICATION</scope>
    <source>
        <strain evidence="2">Thorbecke</strain>
    </source>
</reference>
<keyword evidence="1" id="KW-0472">Membrane</keyword>
<feature type="transmembrane region" description="Helical" evidence="1">
    <location>
        <begin position="226"/>
        <end position="249"/>
    </location>
</feature>
<keyword evidence="3" id="KW-1185">Reference proteome</keyword>
<dbReference type="HOGENOM" id="CLU_061580_0_0_1"/>
<dbReference type="PANTHER" id="PTHR37680">
    <property type="entry name" value="C130050O18RIK PROTEIN"/>
    <property type="match status" value="1"/>
</dbReference>
<feature type="transmembrane region" description="Helical" evidence="1">
    <location>
        <begin position="124"/>
        <end position="143"/>
    </location>
</feature>
<reference evidence="2 3" key="1">
    <citation type="journal article" date="2011" name="Nature">
        <title>A high-resolution map of human evolutionary constraint using 29 mammals.</title>
        <authorList>
            <person name="Lindblad-Toh K."/>
            <person name="Garber M."/>
            <person name="Zuk O."/>
            <person name="Lin M.F."/>
            <person name="Parker B.J."/>
            <person name="Washietl S."/>
            <person name="Kheradpour P."/>
            <person name="Ernst J."/>
            <person name="Jordan G."/>
            <person name="Mauceli E."/>
            <person name="Ward L.D."/>
            <person name="Lowe C.B."/>
            <person name="Holloway A.K."/>
            <person name="Clamp M."/>
            <person name="Gnerre S."/>
            <person name="Alfoldi J."/>
            <person name="Beal K."/>
            <person name="Chang J."/>
            <person name="Clawson H."/>
            <person name="Cuff J."/>
            <person name="Di Palma F."/>
            <person name="Fitzgerald S."/>
            <person name="Flicek P."/>
            <person name="Guttman M."/>
            <person name="Hubisz M.J."/>
            <person name="Jaffe D.B."/>
            <person name="Jungreis I."/>
            <person name="Kent W.J."/>
            <person name="Kostka D."/>
            <person name="Lara M."/>
            <person name="Martins A.L."/>
            <person name="Massingham T."/>
            <person name="Moltke I."/>
            <person name="Raney B.J."/>
            <person name="Rasmussen M.D."/>
            <person name="Robinson J."/>
            <person name="Stark A."/>
            <person name="Vilella A.J."/>
            <person name="Wen J."/>
            <person name="Xie X."/>
            <person name="Zody M.C."/>
            <person name="Baldwin J."/>
            <person name="Bloom T."/>
            <person name="Chin C.W."/>
            <person name="Heiman D."/>
            <person name="Nicol R."/>
            <person name="Nusbaum C."/>
            <person name="Young S."/>
            <person name="Wilkinson J."/>
            <person name="Worley K.C."/>
            <person name="Kovar C.L."/>
            <person name="Muzny D.M."/>
            <person name="Gibbs R.A."/>
            <person name="Cree A."/>
            <person name="Dihn H.H."/>
            <person name="Fowler G."/>
            <person name="Jhangiani S."/>
            <person name="Joshi V."/>
            <person name="Lee S."/>
            <person name="Lewis L.R."/>
            <person name="Nazareth L.V."/>
            <person name="Okwuonu G."/>
            <person name="Santibanez J."/>
            <person name="Warren W.C."/>
            <person name="Mardis E.R."/>
            <person name="Weinstock G.M."/>
            <person name="Wilson R.K."/>
            <person name="Delehaunty K."/>
            <person name="Dooling D."/>
            <person name="Fronik C."/>
            <person name="Fulton L."/>
            <person name="Fulton B."/>
            <person name="Graves T."/>
            <person name="Minx P."/>
            <person name="Sodergren E."/>
            <person name="Birney E."/>
            <person name="Margulies E.H."/>
            <person name="Herrero J."/>
            <person name="Green E.D."/>
            <person name="Haussler D."/>
            <person name="Siepel A."/>
            <person name="Goldman N."/>
            <person name="Pollard K.S."/>
            <person name="Pedersen J.S."/>
            <person name="Lander E.S."/>
            <person name="Kellis M."/>
        </authorList>
    </citation>
    <scope>NUCLEOTIDE SEQUENCE [LARGE SCALE GENOMIC DNA]</scope>
    <source>
        <strain evidence="3">Thorbecke</strain>
    </source>
</reference>
<dbReference type="Ensembl" id="ENSOCUT00000028691.2">
    <property type="protein sequence ID" value="ENSOCUP00000019752.2"/>
    <property type="gene ID" value="ENSOCUG00000027244.2"/>
</dbReference>
<feature type="transmembrane region" description="Helical" evidence="1">
    <location>
        <begin position="261"/>
        <end position="283"/>
    </location>
</feature>
<dbReference type="PANTHER" id="PTHR37680:SF1">
    <property type="entry name" value="C130050O18RIK PROTEIN"/>
    <property type="match status" value="1"/>
</dbReference>
<feature type="transmembrane region" description="Helical" evidence="1">
    <location>
        <begin position="67"/>
        <end position="87"/>
    </location>
</feature>
<feature type="transmembrane region" description="Helical" evidence="1">
    <location>
        <begin position="177"/>
        <end position="199"/>
    </location>
</feature>
<proteinExistence type="predicted"/>
<feature type="transmembrane region" description="Helical" evidence="1">
    <location>
        <begin position="99"/>
        <end position="118"/>
    </location>
</feature>
<dbReference type="Gene3D" id="1.20.1070.10">
    <property type="entry name" value="Rhodopsin 7-helix transmembrane proteins"/>
    <property type="match status" value="1"/>
</dbReference>
<name>G1TRU4_RABIT</name>
<sequence>RPGCGLHAARGGPAQWRTRCHRQAQSELVTPEMGTHNMSWIRYPSQVSPAVEDVIASQSVVARCTQVYVALFVPLSLATGLFNLATLIRDRTSPGAPSLLLLGLTVTSLLLTLLSLSAAGRPDYLLTTNLGCGVLSFLSNLCYFNGQYLQAAMCVLFLRPGSSSCLRVGGQGARRPALGLAAVLGCAFCSSLVLVALLGTSGELHDSTLCQLDPLTAWPEYEIMKFSLGLGLGLVLQLGCCVLQAIPAARQATPPRRDAASAWPVLPALALNMLVCRLLYNAALLRRAGLKLQGDIGSPRDELLMNLAELLLGGESCASSLATLTLHRPCRLALLRVLERLTRRCRVHPGRSRGMPVLQPVASPAMPHAAR</sequence>
<dbReference type="GeneTree" id="ENSGT00390000006068"/>
<accession>G1TRU4</accession>